<evidence type="ECO:0000259" key="4">
    <source>
        <dbReference type="Pfam" id="PF17829"/>
    </source>
</evidence>
<dbReference type="PANTHER" id="PTHR37842:SF2">
    <property type="entry name" value="GYLCOSYL HYDROLASE 115 C-TERMINAL DOMAIN-CONTAINING PROTEIN"/>
    <property type="match status" value="1"/>
</dbReference>
<dbReference type="Gene3D" id="3.20.20.520">
    <property type="entry name" value="Glycosyl hydrolase family 115"/>
    <property type="match status" value="1"/>
</dbReference>
<dbReference type="Pfam" id="PF17829">
    <property type="entry name" value="GH115_C"/>
    <property type="match status" value="1"/>
</dbReference>
<dbReference type="Gene3D" id="2.60.120.1620">
    <property type="match status" value="1"/>
</dbReference>
<dbReference type="Gene3D" id="3.30.379.10">
    <property type="entry name" value="Chitobiase/beta-hexosaminidase domain 2-like"/>
    <property type="match status" value="1"/>
</dbReference>
<keyword evidence="3" id="KW-0732">Signal</keyword>
<reference evidence="6" key="1">
    <citation type="journal article" date="2011" name="PLoS Pathog.">
        <title>Comparative genomics yields insights into niche adaptation of plant vascular wilt pathogens.</title>
        <authorList>
            <person name="Klosterman S.J."/>
            <person name="Subbarao K.V."/>
            <person name="Kang S."/>
            <person name="Veronese P."/>
            <person name="Gold S.E."/>
            <person name="Thomma B.P.H.J."/>
            <person name="Chen Z."/>
            <person name="Henrissat B."/>
            <person name="Lee Y.-H."/>
            <person name="Park J."/>
            <person name="Garcia-Pedrajas M.D."/>
            <person name="Barbara D.J."/>
            <person name="Anchieta A."/>
            <person name="de Jonge R."/>
            <person name="Santhanam P."/>
            <person name="Maruthachalam K."/>
            <person name="Atallah Z."/>
            <person name="Amyotte S.G."/>
            <person name="Paz Z."/>
            <person name="Inderbitzin P."/>
            <person name="Hayes R.J."/>
            <person name="Heiman D.I."/>
            <person name="Young S."/>
            <person name="Zeng Q."/>
            <person name="Engels R."/>
            <person name="Galagan J."/>
            <person name="Cuomo C.A."/>
            <person name="Dobinson K.F."/>
            <person name="Ma L.-J."/>
        </authorList>
    </citation>
    <scope>NUCLEOTIDE SEQUENCE [LARGE SCALE GENOMIC DNA]</scope>
    <source>
        <strain evidence="6">VaMs.102 / ATCC MYA-4576 / FGSC 10136</strain>
    </source>
</reference>
<dbReference type="GO" id="GO:0016787">
    <property type="term" value="F:hydrolase activity"/>
    <property type="evidence" value="ECO:0007669"/>
    <property type="project" value="UniProtKB-KW"/>
</dbReference>
<name>C9SWS1_VERA1</name>
<dbReference type="PANTHER" id="PTHR37842">
    <property type="match status" value="1"/>
</dbReference>
<feature type="domain" description="Gylcosyl hydrolase 115 C-terminal" evidence="4">
    <location>
        <begin position="752"/>
        <end position="935"/>
    </location>
</feature>
<keyword evidence="1" id="KW-0378">Hydrolase</keyword>
<dbReference type="InterPro" id="IPR041437">
    <property type="entry name" value="GH115_C"/>
</dbReference>
<evidence type="ECO:0000313" key="6">
    <source>
        <dbReference type="Proteomes" id="UP000008698"/>
    </source>
</evidence>
<dbReference type="InterPro" id="IPR042301">
    <property type="entry name" value="GH115_sf"/>
</dbReference>
<evidence type="ECO:0000256" key="2">
    <source>
        <dbReference type="SAM" id="MobiDB-lite"/>
    </source>
</evidence>
<gene>
    <name evidence="5" type="ORF">VDBG_09572</name>
</gene>
<dbReference type="Proteomes" id="UP000008698">
    <property type="component" value="Unassembled WGS sequence"/>
</dbReference>
<dbReference type="OMA" id="KWQNTNN"/>
<feature type="signal peptide" evidence="3">
    <location>
        <begin position="1"/>
        <end position="26"/>
    </location>
</feature>
<dbReference type="eggNOG" id="ENOG502SHTR">
    <property type="taxonomic scope" value="Eukaryota"/>
</dbReference>
<feature type="region of interest" description="Disordered" evidence="2">
    <location>
        <begin position="765"/>
        <end position="792"/>
    </location>
</feature>
<evidence type="ECO:0000313" key="5">
    <source>
        <dbReference type="EMBL" id="EEY23462.1"/>
    </source>
</evidence>
<keyword evidence="6" id="KW-1185">Reference proteome</keyword>
<organism evidence="6">
    <name type="scientific">Verticillium alfalfae (strain VaMs.102 / ATCC MYA-4576 / FGSC 10136)</name>
    <name type="common">Verticillium wilt of alfalfa</name>
    <name type="synonym">Verticillium albo-atrum</name>
    <dbReference type="NCBI Taxonomy" id="526221"/>
    <lineage>
        <taxon>Eukaryota</taxon>
        <taxon>Fungi</taxon>
        <taxon>Dikarya</taxon>
        <taxon>Ascomycota</taxon>
        <taxon>Pezizomycotina</taxon>
        <taxon>Sordariomycetes</taxon>
        <taxon>Hypocreomycetidae</taxon>
        <taxon>Glomerellales</taxon>
        <taxon>Plectosphaerellaceae</taxon>
        <taxon>Verticillium</taxon>
    </lineage>
</organism>
<feature type="chain" id="PRO_5003001148" description="Gylcosyl hydrolase 115 C-terminal domain-containing protein" evidence="3">
    <location>
        <begin position="27"/>
        <end position="940"/>
    </location>
</feature>
<accession>C9SWS1</accession>
<dbReference type="Pfam" id="PF15979">
    <property type="entry name" value="Glyco_hydro_115"/>
    <property type="match status" value="1"/>
</dbReference>
<dbReference type="GeneID" id="9528082"/>
<dbReference type="Gene3D" id="1.20.58.2150">
    <property type="match status" value="1"/>
</dbReference>
<sequence length="940" mass="104739">MAQSSRAVILLAAIFLQFLNLPLLVAASIQEKLVGFEPSAGAVEIHSATILYDDNDPIGIKIAVNSLAEDLEQITGRKPPVKAWRAANQTSDSGSRTSPQAVIIAATVDSPLLQNLEREKKVDVEDLRGKWESFHTTLVKDPLPGVQHALVIAGSDMRGAMFGIYTLSEQSGKSPLHWWADVPVTKHRRIYALDKTVTLGEPSVKFRGIFINDEAPALTGWWANHSNRTDYTFDAEFYERVYDLLLRLKANFIWPAMWASFIPKPGRIFFTDDNRSQQLASDYGIVVSTSHHEPMQRASNEWTLNPAGKWNWVENKDNVVKFMDEGIRRAGQNETYFTLGMRGENDGPINAADPIAVLEDVFETQRRLLAKHYGNETAARQVWTIYKEVATYYAAGLTPPDDVTLMFTDDNWGNVQRLPTEEERKRSGGIGYLETLAERDFGAEVAKDVASAWLAYSHLIGMRQFETTEPTTFSQLSFEEADNMVKAWKSLADLAQSISDRLPRNRRDALYHTLLYPALAGHNYISIVLGQGKNQQYGFERRNSANAVAHRLIDEFENDHDLVQRYDRIAGGKWKGIMATPKFDMSVADWRPSSRDVLSNLSFVQLRQDFDYGFGNLGIYVEQSRSALTQGGICASINPSLPTKDGFSPRMRLMQPHGPESRFIDLFHRGDQRKSIPWSVGTAEPWIKFSKTSGQVTADEPEARIDVSIDWASVPSGLSKTVEIRVSWEPEPYFDIVHLPILNLNAPADFNGFPETDGYISIEGPHHQRSSGEASGDEIGFQHAPRLGSRSESGSVALRPYAAAKKAPEDAKKAWLEYDIYILGAATRNQVNATAYINGALDTDPDTPMEFSLSVDDAAAKFTRVLGQPAKAGDTPPEWTAGVADHVWKKTVALGNLAPGKHTLRWQANSPEVYLEKIVVATQGRVPESYLGPPETRLLQ</sequence>
<dbReference type="OrthoDB" id="4849794at2759"/>
<dbReference type="EMBL" id="DS985228">
    <property type="protein sequence ID" value="EEY23462.1"/>
    <property type="molecule type" value="Genomic_DNA"/>
</dbReference>
<dbReference type="KEGG" id="val:VDBG_09572"/>
<dbReference type="RefSeq" id="XP_003000377.1">
    <property type="nucleotide sequence ID" value="XM_003000331.1"/>
</dbReference>
<evidence type="ECO:0000256" key="1">
    <source>
        <dbReference type="ARBA" id="ARBA00022801"/>
    </source>
</evidence>
<dbReference type="HOGENOM" id="CLU_004852_2_0_1"/>
<proteinExistence type="predicted"/>
<dbReference type="AlphaFoldDB" id="C9SWS1"/>
<evidence type="ECO:0000256" key="3">
    <source>
        <dbReference type="SAM" id="SignalP"/>
    </source>
</evidence>
<dbReference type="InterPro" id="IPR031924">
    <property type="entry name" value="GH115"/>
</dbReference>
<protein>
    <recommendedName>
        <fullName evidence="4">Gylcosyl hydrolase 115 C-terminal domain-containing protein</fullName>
    </recommendedName>
</protein>
<dbReference type="InterPro" id="IPR029018">
    <property type="entry name" value="Hex-like_dom2"/>
</dbReference>